<keyword evidence="2" id="KW-0378">Hydrolase</keyword>
<evidence type="ECO:0000313" key="2">
    <source>
        <dbReference type="EMBL" id="RJG07146.1"/>
    </source>
</evidence>
<accession>A0A418X3Z7</accession>
<sequence>MQQLKEDVDSLVAPTSLSAGVERRDFLKAALGTGFAAAVLPVAAQSVVKTDAAGLTAGEVTININGQNVPVYRAQPEGRKDLPVVLVISEIFGVHEHIADVARRFARLGYLALAPELFVRQGDPGSHGTVAELVKEVISKVPDAQVMRDLDACVAWAKDNGGNIDKLGITGFCWGGRITWLYAAHNPKVKAGVAWYGRLVGDRTELTPAQPVDIAPKLKAPVLGLYGAKDAGIPLDSVDKMKAALAQGGSKSQFVIFENSGHAFHADYRPSYVEADAKEGWKRCVEWFKSHGVA</sequence>
<keyword evidence="3" id="KW-1185">Reference proteome</keyword>
<gene>
    <name evidence="2" type="ORF">D3870_15060</name>
</gene>
<dbReference type="InterPro" id="IPR029058">
    <property type="entry name" value="AB_hydrolase_fold"/>
</dbReference>
<evidence type="ECO:0000259" key="1">
    <source>
        <dbReference type="Pfam" id="PF01738"/>
    </source>
</evidence>
<protein>
    <submittedName>
        <fullName evidence="2">Dienelactone hydrolase family protein</fullName>
    </submittedName>
</protein>
<dbReference type="RefSeq" id="WP_119740335.1">
    <property type="nucleotide sequence ID" value="NZ_QYUN01000002.1"/>
</dbReference>
<dbReference type="InterPro" id="IPR051049">
    <property type="entry name" value="Dienelactone_hydrolase-like"/>
</dbReference>
<dbReference type="OrthoDB" id="9787933at2"/>
<dbReference type="InterPro" id="IPR006311">
    <property type="entry name" value="TAT_signal"/>
</dbReference>
<evidence type="ECO:0000313" key="3">
    <source>
        <dbReference type="Proteomes" id="UP000285190"/>
    </source>
</evidence>
<comment type="caution">
    <text evidence="2">The sequence shown here is derived from an EMBL/GenBank/DDBJ whole genome shotgun (WGS) entry which is preliminary data.</text>
</comment>
<dbReference type="Pfam" id="PF01738">
    <property type="entry name" value="DLH"/>
    <property type="match status" value="1"/>
</dbReference>
<dbReference type="PANTHER" id="PTHR46623">
    <property type="entry name" value="CARBOXYMETHYLENEBUTENOLIDASE-RELATED"/>
    <property type="match status" value="1"/>
</dbReference>
<dbReference type="EMBL" id="QYUN01000002">
    <property type="protein sequence ID" value="RJG07146.1"/>
    <property type="molecule type" value="Genomic_DNA"/>
</dbReference>
<proteinExistence type="predicted"/>
<dbReference type="Proteomes" id="UP000285190">
    <property type="component" value="Unassembled WGS sequence"/>
</dbReference>
<dbReference type="GO" id="GO:0016787">
    <property type="term" value="F:hydrolase activity"/>
    <property type="evidence" value="ECO:0007669"/>
    <property type="project" value="UniProtKB-KW"/>
</dbReference>
<reference evidence="2 3" key="1">
    <citation type="submission" date="2018-09" db="EMBL/GenBank/DDBJ databases">
        <authorList>
            <person name="Zhu H."/>
        </authorList>
    </citation>
    <scope>NUCLEOTIDE SEQUENCE [LARGE SCALE GENOMIC DNA]</scope>
    <source>
        <strain evidence="2 3">K2R10-39</strain>
    </source>
</reference>
<organism evidence="2 3">
    <name type="scientific">Noviherbaspirillum cavernae</name>
    <dbReference type="NCBI Taxonomy" id="2320862"/>
    <lineage>
        <taxon>Bacteria</taxon>
        <taxon>Pseudomonadati</taxon>
        <taxon>Pseudomonadota</taxon>
        <taxon>Betaproteobacteria</taxon>
        <taxon>Burkholderiales</taxon>
        <taxon>Oxalobacteraceae</taxon>
        <taxon>Noviherbaspirillum</taxon>
    </lineage>
</organism>
<feature type="domain" description="Dienelactone hydrolase" evidence="1">
    <location>
        <begin position="71"/>
        <end position="291"/>
    </location>
</feature>
<dbReference type="InterPro" id="IPR002925">
    <property type="entry name" value="Dienelactn_hydro"/>
</dbReference>
<dbReference type="PROSITE" id="PS51318">
    <property type="entry name" value="TAT"/>
    <property type="match status" value="1"/>
</dbReference>
<dbReference type="PANTHER" id="PTHR46623:SF6">
    <property type="entry name" value="ALPHA_BETA-HYDROLASES SUPERFAMILY PROTEIN"/>
    <property type="match status" value="1"/>
</dbReference>
<name>A0A418X3Z7_9BURK</name>
<dbReference type="Gene3D" id="3.40.50.1820">
    <property type="entry name" value="alpha/beta hydrolase"/>
    <property type="match status" value="1"/>
</dbReference>
<dbReference type="AlphaFoldDB" id="A0A418X3Z7"/>
<dbReference type="SUPFAM" id="SSF53474">
    <property type="entry name" value="alpha/beta-Hydrolases"/>
    <property type="match status" value="1"/>
</dbReference>